<evidence type="ECO:0000313" key="2">
    <source>
        <dbReference type="EMBL" id="GEB82187.1"/>
    </source>
</evidence>
<proteinExistence type="predicted"/>
<protein>
    <submittedName>
        <fullName evidence="2">Uncharacterized protein</fullName>
    </submittedName>
</protein>
<evidence type="ECO:0000313" key="3">
    <source>
        <dbReference type="Proteomes" id="UP000317617"/>
    </source>
</evidence>
<evidence type="ECO:0000256" key="1">
    <source>
        <dbReference type="SAM" id="MobiDB-lite"/>
    </source>
</evidence>
<accession>A0A4Y3TMD7</accession>
<reference evidence="2 3" key="1">
    <citation type="submission" date="2019-06" db="EMBL/GenBank/DDBJ databases">
        <title>Whole genome shotgun sequence of Acetobacter orleanensis NBRC 13752.</title>
        <authorList>
            <person name="Hosoyama A."/>
            <person name="Uohara A."/>
            <person name="Ohji S."/>
            <person name="Ichikawa N."/>
        </authorList>
    </citation>
    <scope>NUCLEOTIDE SEQUENCE [LARGE SCALE GENOMIC DNA]</scope>
    <source>
        <strain evidence="2 3">NBRC 13752</strain>
    </source>
</reference>
<organism evidence="2 3">
    <name type="scientific">Acetobacter orleanensis</name>
    <dbReference type="NCBI Taxonomy" id="104099"/>
    <lineage>
        <taxon>Bacteria</taxon>
        <taxon>Pseudomonadati</taxon>
        <taxon>Pseudomonadota</taxon>
        <taxon>Alphaproteobacteria</taxon>
        <taxon>Acetobacterales</taxon>
        <taxon>Acetobacteraceae</taxon>
        <taxon>Acetobacter</taxon>
    </lineage>
</organism>
<comment type="caution">
    <text evidence="2">The sequence shown here is derived from an EMBL/GenBank/DDBJ whole genome shotgun (WGS) entry which is preliminary data.</text>
</comment>
<sequence length="164" mass="17394">MEPQRGQHLGAKNASGHTANPHSFSSRYSRFFPRHGSQRNLTTTPSELPSYFSFSEAVPRYVTQPSVLKAENQTLSRTLASFHARAGRTLAAQPYLLGSPLLQAVTPYSVPPVAPAVRPINTTHIGPITITIPSGNPQAIAQALQGLGGGDSHTLTSLATIGTV</sequence>
<name>A0A4Y3TMD7_9PROT</name>
<dbReference type="STRING" id="104099.AD949_06510"/>
<keyword evidence="3" id="KW-1185">Reference proteome</keyword>
<dbReference type="AlphaFoldDB" id="A0A4Y3TMD7"/>
<feature type="region of interest" description="Disordered" evidence="1">
    <location>
        <begin position="1"/>
        <end position="30"/>
    </location>
</feature>
<dbReference type="EMBL" id="BJMU01000002">
    <property type="protein sequence ID" value="GEB82187.1"/>
    <property type="molecule type" value="Genomic_DNA"/>
</dbReference>
<gene>
    <name evidence="2" type="ORF">AOR01nite_06640</name>
</gene>
<dbReference type="Proteomes" id="UP000317617">
    <property type="component" value="Unassembled WGS sequence"/>
</dbReference>